<comment type="caution">
    <text evidence="2">The sequence shown here is derived from an EMBL/GenBank/DDBJ whole genome shotgun (WGS) entry which is preliminary data.</text>
</comment>
<evidence type="ECO:0000256" key="1">
    <source>
        <dbReference type="SAM" id="Coils"/>
    </source>
</evidence>
<sequence>MEQTAPPPSRDTSSLEKTLRHLLRDSLTTAASDSAVEEMAAVGLPSLRLEIEDAVRRAEAEEHAVSRAKAEKLVAGYGEALAEAETQRREVAEPAHDEAQRLCDH</sequence>
<name>A0ABU0QH20_STRAH</name>
<keyword evidence="3" id="KW-1185">Reference proteome</keyword>
<organism evidence="2 3">
    <name type="scientific">Streptomyces achromogenes</name>
    <dbReference type="NCBI Taxonomy" id="67255"/>
    <lineage>
        <taxon>Bacteria</taxon>
        <taxon>Bacillati</taxon>
        <taxon>Actinomycetota</taxon>
        <taxon>Actinomycetes</taxon>
        <taxon>Kitasatosporales</taxon>
        <taxon>Streptomycetaceae</taxon>
        <taxon>Streptomyces</taxon>
    </lineage>
</organism>
<accession>A0ABU0QH20</accession>
<protein>
    <submittedName>
        <fullName evidence="2">Uncharacterized protein</fullName>
    </submittedName>
</protein>
<keyword evidence="1" id="KW-0175">Coiled coil</keyword>
<evidence type="ECO:0000313" key="2">
    <source>
        <dbReference type="EMBL" id="MDQ0689038.1"/>
    </source>
</evidence>
<evidence type="ECO:0000313" key="3">
    <source>
        <dbReference type="Proteomes" id="UP001243364"/>
    </source>
</evidence>
<reference evidence="2 3" key="1">
    <citation type="submission" date="2023-07" db="EMBL/GenBank/DDBJ databases">
        <title>Comparative genomics of wheat-associated soil bacteria to identify genetic determinants of phenazine resistance.</title>
        <authorList>
            <person name="Mouncey N."/>
        </authorList>
    </citation>
    <scope>NUCLEOTIDE SEQUENCE [LARGE SCALE GENOMIC DNA]</scope>
    <source>
        <strain evidence="2 3">W4I19-2</strain>
    </source>
</reference>
<dbReference type="Proteomes" id="UP001243364">
    <property type="component" value="Unassembled WGS sequence"/>
</dbReference>
<dbReference type="EMBL" id="JAUSYA010000002">
    <property type="protein sequence ID" value="MDQ0689038.1"/>
    <property type="molecule type" value="Genomic_DNA"/>
</dbReference>
<gene>
    <name evidence="2" type="ORF">QFZ56_008084</name>
</gene>
<proteinExistence type="predicted"/>
<dbReference type="RefSeq" id="WP_307050693.1">
    <property type="nucleotide sequence ID" value="NZ_JAUSYA010000002.1"/>
</dbReference>
<feature type="coiled-coil region" evidence="1">
    <location>
        <begin position="51"/>
        <end position="87"/>
    </location>
</feature>